<feature type="transmembrane region" description="Helical" evidence="1">
    <location>
        <begin position="62"/>
        <end position="82"/>
    </location>
</feature>
<keyword evidence="1" id="KW-0812">Transmembrane</keyword>
<evidence type="ECO:0000313" key="3">
    <source>
        <dbReference type="Proteomes" id="UP000248405"/>
    </source>
</evidence>
<dbReference type="AlphaFoldDB" id="A0A319BR04"/>
<accession>A0A319BR04</accession>
<name>A0A319BR04_ASPVC</name>
<dbReference type="EMBL" id="KZ821615">
    <property type="protein sequence ID" value="PYH73580.1"/>
    <property type="molecule type" value="Genomic_DNA"/>
</dbReference>
<evidence type="ECO:0000256" key="1">
    <source>
        <dbReference type="SAM" id="Phobius"/>
    </source>
</evidence>
<keyword evidence="3" id="KW-1185">Reference proteome</keyword>
<dbReference type="Proteomes" id="UP000248405">
    <property type="component" value="Unassembled WGS sequence"/>
</dbReference>
<keyword evidence="1" id="KW-0472">Membrane</keyword>
<reference evidence="2" key="1">
    <citation type="submission" date="2016-12" db="EMBL/GenBank/DDBJ databases">
        <title>The genomes of Aspergillus section Nigri reveals drivers in fungal speciation.</title>
        <authorList>
            <consortium name="DOE Joint Genome Institute"/>
            <person name="Vesth T.C."/>
            <person name="Nybo J."/>
            <person name="Theobald S."/>
            <person name="Brandl J."/>
            <person name="Frisvad J.C."/>
            <person name="Nielsen K.F."/>
            <person name="Lyhne E.K."/>
            <person name="Kogle M.E."/>
            <person name="Kuo A."/>
            <person name="Riley R."/>
            <person name="Clum A."/>
            <person name="Nolan M."/>
            <person name="Lipzen A."/>
            <person name="Salamov A."/>
            <person name="Henrissat B."/>
            <person name="Wiebenga A."/>
            <person name="De Vries R.P."/>
            <person name="Grigoriev I.V."/>
            <person name="Mortensen U.H."/>
            <person name="Andersen M.R."/>
            <person name="Baker S.E."/>
        </authorList>
    </citation>
    <scope>NUCLEOTIDE SEQUENCE [LARGE SCALE GENOMIC DNA]</scope>
    <source>
        <strain evidence="2">CBS 113365</strain>
    </source>
</reference>
<dbReference type="GeneID" id="37205781"/>
<protein>
    <submittedName>
        <fullName evidence="2">Uncharacterized protein</fullName>
    </submittedName>
</protein>
<dbReference type="RefSeq" id="XP_025567374.1">
    <property type="nucleotide sequence ID" value="XM_025701189.1"/>
</dbReference>
<evidence type="ECO:0000313" key="2">
    <source>
        <dbReference type="EMBL" id="PYH73580.1"/>
    </source>
</evidence>
<sequence>MTAIPFPFRVVREKKKYPNLAHTYMYSRSKSDQTQVPGHRINRSLSLSLSYTRTSRPKYGRLRLILSLSGYGVCVYVCGRSAHLHLTKKFPV</sequence>
<proteinExistence type="predicted"/>
<gene>
    <name evidence="2" type="ORF">BO88DRAFT_100520</name>
</gene>
<organism evidence="2 3">
    <name type="scientific">Aspergillus vadensis (strain CBS 113365 / IMI 142717 / IBT 24658)</name>
    <dbReference type="NCBI Taxonomy" id="1448311"/>
    <lineage>
        <taxon>Eukaryota</taxon>
        <taxon>Fungi</taxon>
        <taxon>Dikarya</taxon>
        <taxon>Ascomycota</taxon>
        <taxon>Pezizomycotina</taxon>
        <taxon>Eurotiomycetes</taxon>
        <taxon>Eurotiomycetidae</taxon>
        <taxon>Eurotiales</taxon>
        <taxon>Aspergillaceae</taxon>
        <taxon>Aspergillus</taxon>
        <taxon>Aspergillus subgen. Circumdati</taxon>
    </lineage>
</organism>
<keyword evidence="1" id="KW-1133">Transmembrane helix</keyword>